<dbReference type="SUPFAM" id="SSF51971">
    <property type="entry name" value="Nucleotide-binding domain"/>
    <property type="match status" value="1"/>
</dbReference>
<dbReference type="SUPFAM" id="SSF54373">
    <property type="entry name" value="FAD-linked reductases, C-terminal domain"/>
    <property type="match status" value="1"/>
</dbReference>
<evidence type="ECO:0000256" key="3">
    <source>
        <dbReference type="ARBA" id="ARBA00022630"/>
    </source>
</evidence>
<evidence type="ECO:0000313" key="7">
    <source>
        <dbReference type="EMBL" id="SHK96997.1"/>
    </source>
</evidence>
<dbReference type="RefSeq" id="WP_073382159.1">
    <property type="nucleotide sequence ID" value="NZ_CAJKZB010000001.1"/>
</dbReference>
<comment type="cofactor">
    <cofactor evidence="1">
        <name>FAD</name>
        <dbReference type="ChEBI" id="CHEBI:57692"/>
    </cofactor>
</comment>
<sequence>MKELNFEKYDAVVIGAGFAGSVVARQLANRGKNVVIIDKRSHIGGNMYEMYKKNGIRVHLYGPHIFHTNNQQVFDYLKEFSEFYKYEHKVLGKIDEKLVPIPFNFTSLEMLFSENDAVEIKNALLENFPKKKKVSILDLKNHQSLIIKKFGEYVFEKVFVHYTAKQWGVPVECVDTSVINRVPVVLGYDDRYFDDSIQFMPLNGFTDLFERMLDHSNIKIVLNKNALDIVKLDIVNNNILINDKVYSGTCVFTGAVDELLNFKYGALPYRSLNLVFEDYDTDFYQTNSVVNYPNEEEFTRITEFKYLTKQNLQNKTTILKEYPLKFDERMAQKRDPYYPITNQENNEKYNLYKDHIDKISNLYLVGRLAEYKYYNMDSVIDQALMLCDQIENNKK</sequence>
<dbReference type="EMBL" id="FRBP01000001">
    <property type="protein sequence ID" value="SHK96997.1"/>
    <property type="molecule type" value="Genomic_DNA"/>
</dbReference>
<protein>
    <submittedName>
        <fullName evidence="7">UDP-galactopyranose mutase</fullName>
    </submittedName>
</protein>
<dbReference type="PANTHER" id="PTHR21197:SF0">
    <property type="entry name" value="UDP-GALACTOPYRANOSE MUTASE"/>
    <property type="match status" value="1"/>
</dbReference>
<dbReference type="AlphaFoldDB" id="A0AB74EUW0"/>
<keyword evidence="4" id="KW-0274">FAD</keyword>
<dbReference type="GO" id="GO:0008767">
    <property type="term" value="F:UDP-galactopyranose mutase activity"/>
    <property type="evidence" value="ECO:0007669"/>
    <property type="project" value="InterPro"/>
</dbReference>
<dbReference type="PANTHER" id="PTHR21197">
    <property type="entry name" value="UDP-GALACTOPYRANOSE MUTASE"/>
    <property type="match status" value="1"/>
</dbReference>
<name>A0AB74EUW0_9FIRM</name>
<gene>
    <name evidence="7" type="ORF">SAMN04515649_101430</name>
</gene>
<evidence type="ECO:0000313" key="8">
    <source>
        <dbReference type="Proteomes" id="UP000184012"/>
    </source>
</evidence>
<dbReference type="GO" id="GO:0005829">
    <property type="term" value="C:cytosol"/>
    <property type="evidence" value="ECO:0007669"/>
    <property type="project" value="TreeGrafter"/>
</dbReference>
<evidence type="ECO:0000256" key="4">
    <source>
        <dbReference type="ARBA" id="ARBA00022827"/>
    </source>
</evidence>
<evidence type="ECO:0000256" key="5">
    <source>
        <dbReference type="ARBA" id="ARBA00023235"/>
    </source>
</evidence>
<dbReference type="InterPro" id="IPR004379">
    <property type="entry name" value="UDP-GALP_mutase"/>
</dbReference>
<feature type="domain" description="UDP-galactopyranose mutase C-terminal" evidence="6">
    <location>
        <begin position="157"/>
        <end position="373"/>
    </location>
</feature>
<reference evidence="7 8" key="1">
    <citation type="submission" date="2016-11" db="EMBL/GenBank/DDBJ databases">
        <authorList>
            <person name="Varghese N."/>
            <person name="Submissions S."/>
        </authorList>
    </citation>
    <scope>NUCLEOTIDE SEQUENCE [LARGE SCALE GENOMIC DNA]</scope>
    <source>
        <strain evidence="7 8">FD</strain>
    </source>
</reference>
<dbReference type="Pfam" id="PF03275">
    <property type="entry name" value="GLF"/>
    <property type="match status" value="1"/>
</dbReference>
<accession>A0AB74EUW0</accession>
<evidence type="ECO:0000256" key="2">
    <source>
        <dbReference type="ARBA" id="ARBA00009321"/>
    </source>
</evidence>
<dbReference type="Pfam" id="PF13450">
    <property type="entry name" value="NAD_binding_8"/>
    <property type="match status" value="1"/>
</dbReference>
<comment type="caution">
    <text evidence="7">The sequence shown here is derived from an EMBL/GenBank/DDBJ whole genome shotgun (WGS) entry which is preliminary data.</text>
</comment>
<organism evidence="7 8">
    <name type="scientific">Eubacterium callanderi</name>
    <dbReference type="NCBI Taxonomy" id="53442"/>
    <lineage>
        <taxon>Bacteria</taxon>
        <taxon>Bacillati</taxon>
        <taxon>Bacillota</taxon>
        <taxon>Clostridia</taxon>
        <taxon>Eubacteriales</taxon>
        <taxon>Eubacteriaceae</taxon>
        <taxon>Eubacterium</taxon>
    </lineage>
</organism>
<dbReference type="Gene3D" id="3.40.50.720">
    <property type="entry name" value="NAD(P)-binding Rossmann-like Domain"/>
    <property type="match status" value="3"/>
</dbReference>
<keyword evidence="5" id="KW-0413">Isomerase</keyword>
<dbReference type="Proteomes" id="UP000184012">
    <property type="component" value="Unassembled WGS sequence"/>
</dbReference>
<evidence type="ECO:0000259" key="6">
    <source>
        <dbReference type="Pfam" id="PF03275"/>
    </source>
</evidence>
<keyword evidence="3" id="KW-0285">Flavoprotein</keyword>
<dbReference type="GO" id="GO:0050660">
    <property type="term" value="F:flavin adenine dinucleotide binding"/>
    <property type="evidence" value="ECO:0007669"/>
    <property type="project" value="TreeGrafter"/>
</dbReference>
<comment type="similarity">
    <text evidence="2">Belongs to the UDP-galactopyranose/dTDP-fucopyranose mutase family.</text>
</comment>
<dbReference type="InterPro" id="IPR015899">
    <property type="entry name" value="UDP-GalPyranose_mutase_C"/>
</dbReference>
<evidence type="ECO:0000256" key="1">
    <source>
        <dbReference type="ARBA" id="ARBA00001974"/>
    </source>
</evidence>
<dbReference type="NCBIfam" id="TIGR00031">
    <property type="entry name" value="UDP-GALP_mutase"/>
    <property type="match status" value="1"/>
</dbReference>
<proteinExistence type="inferred from homology"/>